<dbReference type="EC" id="2.7.7.65" evidence="1"/>
<reference evidence="6 7" key="1">
    <citation type="submission" date="2022-03" db="EMBL/GenBank/DDBJ databases">
        <authorList>
            <person name="Koch H."/>
        </authorList>
    </citation>
    <scope>NUCLEOTIDE SEQUENCE [LARGE SCALE GENOMIC DNA]</scope>
    <source>
        <strain evidence="6 7">G1</strain>
    </source>
</reference>
<evidence type="ECO:0000259" key="4">
    <source>
        <dbReference type="PROSITE" id="PS50885"/>
    </source>
</evidence>
<name>A0ABN8HMH0_9BACT</name>
<dbReference type="Gene3D" id="6.10.340.10">
    <property type="match status" value="1"/>
</dbReference>
<dbReference type="GO" id="GO:0052621">
    <property type="term" value="F:diguanylate cyclase activity"/>
    <property type="evidence" value="ECO:0007669"/>
    <property type="project" value="UniProtKB-EC"/>
</dbReference>
<evidence type="ECO:0000256" key="2">
    <source>
        <dbReference type="ARBA" id="ARBA00034247"/>
    </source>
</evidence>
<keyword evidence="3" id="KW-0812">Transmembrane</keyword>
<dbReference type="Gene3D" id="3.30.70.270">
    <property type="match status" value="1"/>
</dbReference>
<dbReference type="Proteomes" id="UP001295463">
    <property type="component" value="Chromosome"/>
</dbReference>
<dbReference type="Pfam" id="PF00990">
    <property type="entry name" value="GGDEF"/>
    <property type="match status" value="1"/>
</dbReference>
<dbReference type="Gene3D" id="3.30.450.20">
    <property type="entry name" value="PAS domain"/>
    <property type="match status" value="1"/>
</dbReference>
<feature type="domain" description="GGDEF" evidence="5">
    <location>
        <begin position="427"/>
        <end position="554"/>
    </location>
</feature>
<evidence type="ECO:0000256" key="3">
    <source>
        <dbReference type="SAM" id="Phobius"/>
    </source>
</evidence>
<feature type="domain" description="HAMP" evidence="4">
    <location>
        <begin position="313"/>
        <end position="366"/>
    </location>
</feature>
<dbReference type="PANTHER" id="PTHR45138:SF9">
    <property type="entry name" value="DIGUANYLATE CYCLASE DGCM-RELATED"/>
    <property type="match status" value="1"/>
</dbReference>
<dbReference type="CDD" id="cd06225">
    <property type="entry name" value="HAMP"/>
    <property type="match status" value="1"/>
</dbReference>
<dbReference type="RefSeq" id="WP_305733267.1">
    <property type="nucleotide sequence ID" value="NZ_OW150024.1"/>
</dbReference>
<dbReference type="InterPro" id="IPR003660">
    <property type="entry name" value="HAMP_dom"/>
</dbReference>
<dbReference type="PROSITE" id="PS50887">
    <property type="entry name" value="GGDEF"/>
    <property type="match status" value="1"/>
</dbReference>
<sequence length="554" mass="61259">MIGRFNSFRLRLSLLFGGLALLVGFGVALYLNHVASLHMKEDSRFRLQRLTRSIAGSLAANLREREREVVLLSRSPLLTRERLDSPDIRTTLDLARQSYRHYAWIGVTDGEGTILTAADGLLEGVSAAQREWFIRGRENVFVGDVHEAVLLAKKLKAENPSEPLRFVDFAAPVRDAAGRLRGVLATHAHWAWVDEVIKNALPGDAGLNGVEVLIIDRRGDILYPYRYMGQVKIPAALPTDGKPAVIDWDGGHRYMTGIVTVTAGTSTELKWRVLVRQPIASALAPVAALQRTLLVIGVGIAVMFMFLAYRAAVAFSRPVEHLAEVAHTIEQGDEATPFTLTSGIREIQKLADSLRGMTSTLLERKRQLEESNQYLELKVQERTAELVTANRELERIALHDALTGLHNRRAANERLHDEFVRMQRSGTSYGLLLMDIDHFKRVNDTFGHEVGDLVLRHVAALLAGSLRQSDFVARFGGEEFLALLPDTDRQGALVLAEKLRAGVADSVAPGAGRVTISIGVAEAGRQDGSEEEAVRRADQALYRAKERGRNRVTD</sequence>
<comment type="catalytic activity">
    <reaction evidence="2">
        <text>2 GTP = 3',3'-c-di-GMP + 2 diphosphate</text>
        <dbReference type="Rhea" id="RHEA:24898"/>
        <dbReference type="ChEBI" id="CHEBI:33019"/>
        <dbReference type="ChEBI" id="CHEBI:37565"/>
        <dbReference type="ChEBI" id="CHEBI:58805"/>
        <dbReference type="EC" id="2.7.7.65"/>
    </reaction>
</comment>
<dbReference type="InterPro" id="IPR050469">
    <property type="entry name" value="Diguanylate_Cyclase"/>
</dbReference>
<protein>
    <recommendedName>
        <fullName evidence="1">diguanylate cyclase</fullName>
        <ecNumber evidence="1">2.7.7.65</ecNumber>
    </recommendedName>
</protein>
<keyword evidence="6" id="KW-0548">Nucleotidyltransferase</keyword>
<evidence type="ECO:0000313" key="6">
    <source>
        <dbReference type="EMBL" id="CAH2032521.1"/>
    </source>
</evidence>
<keyword evidence="3" id="KW-1133">Transmembrane helix</keyword>
<keyword evidence="6" id="KW-0808">Transferase</keyword>
<dbReference type="Pfam" id="PF00672">
    <property type="entry name" value="HAMP"/>
    <property type="match status" value="1"/>
</dbReference>
<dbReference type="InterPro" id="IPR043128">
    <property type="entry name" value="Rev_trsase/Diguanyl_cyclase"/>
</dbReference>
<proteinExistence type="predicted"/>
<dbReference type="CDD" id="cd01949">
    <property type="entry name" value="GGDEF"/>
    <property type="match status" value="1"/>
</dbReference>
<evidence type="ECO:0000259" key="5">
    <source>
        <dbReference type="PROSITE" id="PS50887"/>
    </source>
</evidence>
<accession>A0ABN8HMH0</accession>
<feature type="transmembrane region" description="Helical" evidence="3">
    <location>
        <begin position="293"/>
        <end position="312"/>
    </location>
</feature>
<feature type="transmembrane region" description="Helical" evidence="3">
    <location>
        <begin position="12"/>
        <end position="31"/>
    </location>
</feature>
<dbReference type="SUPFAM" id="SSF55073">
    <property type="entry name" value="Nucleotide cyclase"/>
    <property type="match status" value="1"/>
</dbReference>
<organism evidence="6 7">
    <name type="scientific">Trichlorobacter ammonificans</name>
    <dbReference type="NCBI Taxonomy" id="2916410"/>
    <lineage>
        <taxon>Bacteria</taxon>
        <taxon>Pseudomonadati</taxon>
        <taxon>Thermodesulfobacteriota</taxon>
        <taxon>Desulfuromonadia</taxon>
        <taxon>Geobacterales</taxon>
        <taxon>Geobacteraceae</taxon>
        <taxon>Trichlorobacter</taxon>
    </lineage>
</organism>
<dbReference type="InterPro" id="IPR000160">
    <property type="entry name" value="GGDEF_dom"/>
</dbReference>
<gene>
    <name evidence="6" type="ORF">GEAMG1_2685</name>
</gene>
<keyword evidence="7" id="KW-1185">Reference proteome</keyword>
<evidence type="ECO:0000256" key="1">
    <source>
        <dbReference type="ARBA" id="ARBA00012528"/>
    </source>
</evidence>
<dbReference type="EMBL" id="OW150024">
    <property type="protein sequence ID" value="CAH2032521.1"/>
    <property type="molecule type" value="Genomic_DNA"/>
</dbReference>
<dbReference type="SMART" id="SM00267">
    <property type="entry name" value="GGDEF"/>
    <property type="match status" value="1"/>
</dbReference>
<dbReference type="NCBIfam" id="TIGR00254">
    <property type="entry name" value="GGDEF"/>
    <property type="match status" value="1"/>
</dbReference>
<evidence type="ECO:0000313" key="7">
    <source>
        <dbReference type="Proteomes" id="UP001295463"/>
    </source>
</evidence>
<keyword evidence="3" id="KW-0472">Membrane</keyword>
<dbReference type="InterPro" id="IPR029787">
    <property type="entry name" value="Nucleotide_cyclase"/>
</dbReference>
<dbReference type="PROSITE" id="PS50885">
    <property type="entry name" value="HAMP"/>
    <property type="match status" value="1"/>
</dbReference>
<dbReference type="PANTHER" id="PTHR45138">
    <property type="entry name" value="REGULATORY COMPONENTS OF SENSORY TRANSDUCTION SYSTEM"/>
    <property type="match status" value="1"/>
</dbReference>